<feature type="compositionally biased region" description="Acidic residues" evidence="6">
    <location>
        <begin position="136"/>
        <end position="156"/>
    </location>
</feature>
<comment type="similarity">
    <text evidence="2">Belongs to the CDC45 family.</text>
</comment>
<keyword evidence="5" id="KW-0131">Cell cycle</keyword>
<dbReference type="GO" id="GO:0031261">
    <property type="term" value="C:DNA replication preinitiation complex"/>
    <property type="evidence" value="ECO:0007669"/>
    <property type="project" value="TreeGrafter"/>
</dbReference>
<dbReference type="Pfam" id="PF02724">
    <property type="entry name" value="CDC45"/>
    <property type="match status" value="1"/>
</dbReference>
<dbReference type="GO" id="GO:1902977">
    <property type="term" value="P:mitotic DNA replication preinitiation complex assembly"/>
    <property type="evidence" value="ECO:0007669"/>
    <property type="project" value="TreeGrafter"/>
</dbReference>
<name>A0A1W4X9Z5_AGRPL</name>
<dbReference type="FunCoup" id="A0A1W4X9Z5">
    <property type="interactions" value="1119"/>
</dbReference>
<evidence type="ECO:0000313" key="7">
    <source>
        <dbReference type="Proteomes" id="UP000192223"/>
    </source>
</evidence>
<evidence type="ECO:0000313" key="8">
    <source>
        <dbReference type="RefSeq" id="XP_018329160.1"/>
    </source>
</evidence>
<dbReference type="GO" id="GO:0000727">
    <property type="term" value="P:double-strand break repair via break-induced replication"/>
    <property type="evidence" value="ECO:0007669"/>
    <property type="project" value="TreeGrafter"/>
</dbReference>
<dbReference type="RefSeq" id="XP_018329160.1">
    <property type="nucleotide sequence ID" value="XM_018473658.1"/>
</dbReference>
<dbReference type="KEGG" id="apln:108739656"/>
<evidence type="ECO:0000256" key="4">
    <source>
        <dbReference type="ARBA" id="ARBA00023242"/>
    </source>
</evidence>
<dbReference type="CTD" id="8318"/>
<dbReference type="STRING" id="224129.A0A1W4X9Z5"/>
<comment type="subcellular location">
    <subcellularLocation>
        <location evidence="1">Nucleus</location>
    </subcellularLocation>
</comment>
<dbReference type="InParanoid" id="A0A1W4X9Z5"/>
<dbReference type="Proteomes" id="UP000192223">
    <property type="component" value="Unplaced"/>
</dbReference>
<dbReference type="GO" id="GO:0003697">
    <property type="term" value="F:single-stranded DNA binding"/>
    <property type="evidence" value="ECO:0007669"/>
    <property type="project" value="TreeGrafter"/>
</dbReference>
<evidence type="ECO:0000256" key="1">
    <source>
        <dbReference type="ARBA" id="ARBA00004123"/>
    </source>
</evidence>
<evidence type="ECO:0000256" key="6">
    <source>
        <dbReference type="SAM" id="MobiDB-lite"/>
    </source>
</evidence>
<dbReference type="PANTHER" id="PTHR10507">
    <property type="entry name" value="CDC45-RELATED PROTEIN"/>
    <property type="match status" value="1"/>
</dbReference>
<keyword evidence="8" id="KW-0132">Cell division</keyword>
<protein>
    <submittedName>
        <fullName evidence="8">Cell division control protein 45 homolog</fullName>
    </submittedName>
</protein>
<dbReference type="GO" id="GO:0006270">
    <property type="term" value="P:DNA replication initiation"/>
    <property type="evidence" value="ECO:0007669"/>
    <property type="project" value="InterPro"/>
</dbReference>
<sequence>MYVKNLKQDFYEFLAAKRILLIANYDIDSICTCKILQPLLKQEYCVYTLEVVKNTDDLKRVYHENCDDVKYFVLINCGGTVDILECLEPEEDVLFFILDAHRPTDVYNIYSDNQVRLLCSQESDVNVPKFHDIFTEDDESENEEHESEKEDSDEVEDRAVKRQRLEERIIRRREKRIWEQNREEILRKYAQYTYYAYPSAITMFNLAWKLSKDDMDFLWYAIVALAEQEVLGKIEDSNYVLETGTLQSHANRLRNRTADNNLATSTKIEFEKDLRLALYRHWTVESSLKYSTYTACKLKLWSIKGEMKLHELLVDMGLPLVQSKQNFSSMDLDLRQEFLSKLEKFSEKYGLTDIIYSTFTLSYGYRNKFTASDYVYALIAILDASSSDKNPQECFHLALDCLSRTKKEVLHSALERAKNIITTLFKTVQNALDMKRVISAGPFLYYIIQEGSTGWQLLSQPNILFMLAQFLLKAYVSTSSNRKAQSLPLLVSAPSDADKGTCILLGVPPLCEDSTKNLFGEAFQQIASNINCDTFANYFDTSYVDLHIKDRTRFLDALTAIVL</sequence>
<evidence type="ECO:0000256" key="3">
    <source>
        <dbReference type="ARBA" id="ARBA00022705"/>
    </source>
</evidence>
<organism evidence="7 8">
    <name type="scientific">Agrilus planipennis</name>
    <name type="common">Emerald ash borer</name>
    <name type="synonym">Agrilus marcopoli</name>
    <dbReference type="NCBI Taxonomy" id="224129"/>
    <lineage>
        <taxon>Eukaryota</taxon>
        <taxon>Metazoa</taxon>
        <taxon>Ecdysozoa</taxon>
        <taxon>Arthropoda</taxon>
        <taxon>Hexapoda</taxon>
        <taxon>Insecta</taxon>
        <taxon>Pterygota</taxon>
        <taxon>Neoptera</taxon>
        <taxon>Endopterygota</taxon>
        <taxon>Coleoptera</taxon>
        <taxon>Polyphaga</taxon>
        <taxon>Elateriformia</taxon>
        <taxon>Buprestoidea</taxon>
        <taxon>Buprestidae</taxon>
        <taxon>Agrilinae</taxon>
        <taxon>Agrilus</taxon>
    </lineage>
</organism>
<keyword evidence="3" id="KW-0235">DNA replication</keyword>
<dbReference type="InterPro" id="IPR003874">
    <property type="entry name" value="CDC45"/>
</dbReference>
<reference evidence="8" key="1">
    <citation type="submission" date="2025-08" db="UniProtKB">
        <authorList>
            <consortium name="RefSeq"/>
        </authorList>
    </citation>
    <scope>IDENTIFICATION</scope>
    <source>
        <tissue evidence="8">Entire body</tissue>
    </source>
</reference>
<dbReference type="AlphaFoldDB" id="A0A1W4X9Z5"/>
<dbReference type="GO" id="GO:0051301">
    <property type="term" value="P:cell division"/>
    <property type="evidence" value="ECO:0007669"/>
    <property type="project" value="UniProtKB-KW"/>
</dbReference>
<keyword evidence="7" id="KW-1185">Reference proteome</keyword>
<evidence type="ECO:0000256" key="5">
    <source>
        <dbReference type="ARBA" id="ARBA00023306"/>
    </source>
</evidence>
<evidence type="ECO:0000256" key="2">
    <source>
        <dbReference type="ARBA" id="ARBA00010727"/>
    </source>
</evidence>
<dbReference type="GO" id="GO:0003682">
    <property type="term" value="F:chromatin binding"/>
    <property type="evidence" value="ECO:0007669"/>
    <property type="project" value="TreeGrafter"/>
</dbReference>
<proteinExistence type="inferred from homology"/>
<accession>A0A1W4X9Z5</accession>
<keyword evidence="4" id="KW-0539">Nucleus</keyword>
<dbReference type="GeneID" id="108739656"/>
<dbReference type="OrthoDB" id="10258882at2759"/>
<gene>
    <name evidence="8" type="primary">LOC108739656</name>
</gene>
<feature type="region of interest" description="Disordered" evidence="6">
    <location>
        <begin position="136"/>
        <end position="158"/>
    </location>
</feature>
<dbReference type="GO" id="GO:0003688">
    <property type="term" value="F:DNA replication origin binding"/>
    <property type="evidence" value="ECO:0007669"/>
    <property type="project" value="TreeGrafter"/>
</dbReference>
<dbReference type="PANTHER" id="PTHR10507:SF0">
    <property type="entry name" value="CELL DIVISION CONTROL PROTEIN 45 HOMOLOG"/>
    <property type="match status" value="1"/>
</dbReference>